<evidence type="ECO:0000313" key="8">
    <source>
        <dbReference type="EMBL" id="KAL0992665.1"/>
    </source>
</evidence>
<evidence type="ECO:0000256" key="3">
    <source>
        <dbReference type="ARBA" id="ARBA00022692"/>
    </source>
</evidence>
<comment type="similarity">
    <text evidence="2">Belongs to the MS4A family.</text>
</comment>
<dbReference type="Proteomes" id="UP001557470">
    <property type="component" value="Unassembled WGS sequence"/>
</dbReference>
<feature type="region of interest" description="Disordered" evidence="6">
    <location>
        <begin position="1"/>
        <end position="41"/>
    </location>
</feature>
<evidence type="ECO:0000256" key="2">
    <source>
        <dbReference type="ARBA" id="ARBA00009565"/>
    </source>
</evidence>
<feature type="transmembrane region" description="Helical" evidence="7">
    <location>
        <begin position="50"/>
        <end position="72"/>
    </location>
</feature>
<dbReference type="EMBL" id="JAGEUA010000003">
    <property type="protein sequence ID" value="KAL0992665.1"/>
    <property type="molecule type" value="Genomic_DNA"/>
</dbReference>
<feature type="compositionally biased region" description="Polar residues" evidence="6">
    <location>
        <begin position="1"/>
        <end position="11"/>
    </location>
</feature>
<reference evidence="8 9" key="1">
    <citation type="submission" date="2024-06" db="EMBL/GenBank/DDBJ databases">
        <authorList>
            <person name="Pan Q."/>
            <person name="Wen M."/>
            <person name="Jouanno E."/>
            <person name="Zahm M."/>
            <person name="Klopp C."/>
            <person name="Cabau C."/>
            <person name="Louis A."/>
            <person name="Berthelot C."/>
            <person name="Parey E."/>
            <person name="Roest Crollius H."/>
            <person name="Montfort J."/>
            <person name="Robinson-Rechavi M."/>
            <person name="Bouchez O."/>
            <person name="Lampietro C."/>
            <person name="Lopez Roques C."/>
            <person name="Donnadieu C."/>
            <person name="Postlethwait J."/>
            <person name="Bobe J."/>
            <person name="Verreycken H."/>
            <person name="Guiguen Y."/>
        </authorList>
    </citation>
    <scope>NUCLEOTIDE SEQUENCE [LARGE SCALE GENOMIC DNA]</scope>
    <source>
        <strain evidence="8">Up_M1</strain>
        <tissue evidence="8">Testis</tissue>
    </source>
</reference>
<dbReference type="PANTHER" id="PTHR23320:SF128">
    <property type="entry name" value="MEMBRANE-SPANNING 4-DOMAINS SUBFAMILY A MEMBER 4A"/>
    <property type="match status" value="1"/>
</dbReference>
<comment type="subcellular location">
    <subcellularLocation>
        <location evidence="1">Membrane</location>
        <topology evidence="1">Multi-pass membrane protein</topology>
    </subcellularLocation>
</comment>
<accession>A0ABD0XFV1</accession>
<organism evidence="8 9">
    <name type="scientific">Umbra pygmaea</name>
    <name type="common">Eastern mudminnow</name>
    <dbReference type="NCBI Taxonomy" id="75934"/>
    <lineage>
        <taxon>Eukaryota</taxon>
        <taxon>Metazoa</taxon>
        <taxon>Chordata</taxon>
        <taxon>Craniata</taxon>
        <taxon>Vertebrata</taxon>
        <taxon>Euteleostomi</taxon>
        <taxon>Actinopterygii</taxon>
        <taxon>Neopterygii</taxon>
        <taxon>Teleostei</taxon>
        <taxon>Protacanthopterygii</taxon>
        <taxon>Esociformes</taxon>
        <taxon>Umbridae</taxon>
        <taxon>Umbra</taxon>
    </lineage>
</organism>
<evidence type="ECO:0000256" key="1">
    <source>
        <dbReference type="ARBA" id="ARBA00004141"/>
    </source>
</evidence>
<gene>
    <name evidence="8" type="ORF">UPYG_G00096460</name>
</gene>
<keyword evidence="3 7" id="KW-0812">Transmembrane</keyword>
<dbReference type="Pfam" id="PF04103">
    <property type="entry name" value="CD20"/>
    <property type="match status" value="1"/>
</dbReference>
<protein>
    <submittedName>
        <fullName evidence="8">Uncharacterized protein</fullName>
    </submittedName>
</protein>
<comment type="caution">
    <text evidence="8">The sequence shown here is derived from an EMBL/GenBank/DDBJ whole genome shotgun (WGS) entry which is preliminary data.</text>
</comment>
<feature type="transmembrane region" description="Helical" evidence="7">
    <location>
        <begin position="163"/>
        <end position="184"/>
    </location>
</feature>
<name>A0ABD0XFV1_UMBPY</name>
<feature type="transmembrane region" description="Helical" evidence="7">
    <location>
        <begin position="122"/>
        <end position="143"/>
    </location>
</feature>
<dbReference type="AlphaFoldDB" id="A0ABD0XFV1"/>
<evidence type="ECO:0000256" key="4">
    <source>
        <dbReference type="ARBA" id="ARBA00022989"/>
    </source>
</evidence>
<sequence>MKMSNPITSNKVFDHDDVQPNEKDGGGAGVSSPPKSLGQPVSVQRGYPKVLGTIQILIGFLVLLIGATMSASPVLDSIAVQSGIFVWGAVTYVIAGSLTVAADNHLNEWLVDVSRGMNRCAAIVSFAGTVLYSLDTAGFRLSFCNNSGSFQDCQKYWIRSQGIAGVMVVFSFLEFIVAICASSIPRKAVCHVF</sequence>
<dbReference type="InterPro" id="IPR030417">
    <property type="entry name" value="MS4A"/>
</dbReference>
<keyword evidence="5 7" id="KW-0472">Membrane</keyword>
<proteinExistence type="inferred from homology"/>
<evidence type="ECO:0000256" key="6">
    <source>
        <dbReference type="SAM" id="MobiDB-lite"/>
    </source>
</evidence>
<keyword evidence="4 7" id="KW-1133">Transmembrane helix</keyword>
<evidence type="ECO:0000256" key="7">
    <source>
        <dbReference type="SAM" id="Phobius"/>
    </source>
</evidence>
<dbReference type="GO" id="GO:0016020">
    <property type="term" value="C:membrane"/>
    <property type="evidence" value="ECO:0007669"/>
    <property type="project" value="UniProtKB-SubCell"/>
</dbReference>
<feature type="transmembrane region" description="Helical" evidence="7">
    <location>
        <begin position="84"/>
        <end position="102"/>
    </location>
</feature>
<evidence type="ECO:0000313" key="9">
    <source>
        <dbReference type="Proteomes" id="UP001557470"/>
    </source>
</evidence>
<evidence type="ECO:0000256" key="5">
    <source>
        <dbReference type="ARBA" id="ARBA00023136"/>
    </source>
</evidence>
<keyword evidence="9" id="KW-1185">Reference proteome</keyword>
<dbReference type="InterPro" id="IPR007237">
    <property type="entry name" value="CD20-like"/>
</dbReference>
<dbReference type="PANTHER" id="PTHR23320">
    <property type="entry name" value="MEMBRANE-SPANNING 4-DOMAINS SUBFAMILY A MS4A -RELATED"/>
    <property type="match status" value="1"/>
</dbReference>
<feature type="compositionally biased region" description="Basic and acidic residues" evidence="6">
    <location>
        <begin position="12"/>
        <end position="25"/>
    </location>
</feature>